<dbReference type="GO" id="GO:0005773">
    <property type="term" value="C:vacuole"/>
    <property type="evidence" value="ECO:0007669"/>
    <property type="project" value="GOC"/>
</dbReference>
<comment type="subcellular location">
    <subcellularLocation>
        <location evidence="1">Endoplasmic reticulum membrane</location>
        <topology evidence="1">Multi-pass membrane protein</topology>
    </subcellularLocation>
</comment>
<feature type="transmembrane region" description="Helical" evidence="8">
    <location>
        <begin position="43"/>
        <end position="60"/>
    </location>
</feature>
<dbReference type="STRING" id="1081102.A0A167Y2E2"/>
<evidence type="ECO:0000256" key="7">
    <source>
        <dbReference type="SAM" id="MobiDB-lite"/>
    </source>
</evidence>
<evidence type="ECO:0000256" key="6">
    <source>
        <dbReference type="ARBA" id="ARBA00023136"/>
    </source>
</evidence>
<evidence type="ECO:0000313" key="10">
    <source>
        <dbReference type="Proteomes" id="UP000076874"/>
    </source>
</evidence>
<keyword evidence="10" id="KW-1185">Reference proteome</keyword>
<dbReference type="GO" id="GO:0005789">
    <property type="term" value="C:endoplasmic reticulum membrane"/>
    <property type="evidence" value="ECO:0007669"/>
    <property type="project" value="UniProtKB-SubCell"/>
</dbReference>
<gene>
    <name evidence="9" type="ORF">SPI_02532</name>
</gene>
<feature type="region of interest" description="Disordered" evidence="7">
    <location>
        <begin position="147"/>
        <end position="169"/>
    </location>
</feature>
<dbReference type="PANTHER" id="PTHR13505:SF7">
    <property type="entry name" value="TRANSMEMBRANE PROTEIN 208"/>
    <property type="match status" value="1"/>
</dbReference>
<evidence type="ECO:0000313" key="9">
    <source>
        <dbReference type="EMBL" id="OAA65745.1"/>
    </source>
</evidence>
<proteinExistence type="inferred from homology"/>
<evidence type="ECO:0000256" key="2">
    <source>
        <dbReference type="ARBA" id="ARBA00009950"/>
    </source>
</evidence>
<dbReference type="Proteomes" id="UP000076874">
    <property type="component" value="Unassembled WGS sequence"/>
</dbReference>
<keyword evidence="4" id="KW-0256">Endoplasmic reticulum</keyword>
<dbReference type="PANTHER" id="PTHR13505">
    <property type="entry name" value="TRANSMEMBRANE PROTEIN 208"/>
    <property type="match status" value="1"/>
</dbReference>
<comment type="caution">
    <text evidence="9">The sequence shown here is derived from an EMBL/GenBank/DDBJ whole genome shotgun (WGS) entry which is preliminary data.</text>
</comment>
<name>A0A167Y2E2_9HYPO</name>
<dbReference type="GO" id="GO:0006624">
    <property type="term" value="P:vacuolar protein processing"/>
    <property type="evidence" value="ECO:0007669"/>
    <property type="project" value="TreeGrafter"/>
</dbReference>
<dbReference type="InterPro" id="IPR008506">
    <property type="entry name" value="SND2/TMEM208"/>
</dbReference>
<feature type="transmembrane region" description="Helical" evidence="8">
    <location>
        <begin position="12"/>
        <end position="37"/>
    </location>
</feature>
<protein>
    <submittedName>
        <fullName evidence="9">DUF788 domain containing protein</fullName>
    </submittedName>
</protein>
<evidence type="ECO:0000256" key="5">
    <source>
        <dbReference type="ARBA" id="ARBA00022989"/>
    </source>
</evidence>
<evidence type="ECO:0000256" key="3">
    <source>
        <dbReference type="ARBA" id="ARBA00022692"/>
    </source>
</evidence>
<dbReference type="OrthoDB" id="10012212at2759"/>
<evidence type="ECO:0000256" key="4">
    <source>
        <dbReference type="ARBA" id="ARBA00022824"/>
    </source>
</evidence>
<organism evidence="9 10">
    <name type="scientific">Niveomyces insectorum RCEF 264</name>
    <dbReference type="NCBI Taxonomy" id="1081102"/>
    <lineage>
        <taxon>Eukaryota</taxon>
        <taxon>Fungi</taxon>
        <taxon>Dikarya</taxon>
        <taxon>Ascomycota</taxon>
        <taxon>Pezizomycotina</taxon>
        <taxon>Sordariomycetes</taxon>
        <taxon>Hypocreomycetidae</taxon>
        <taxon>Hypocreales</taxon>
        <taxon>Cordycipitaceae</taxon>
        <taxon>Niveomyces</taxon>
    </lineage>
</organism>
<feature type="compositionally biased region" description="Gly residues" evidence="7">
    <location>
        <begin position="147"/>
        <end position="160"/>
    </location>
</feature>
<comment type="similarity">
    <text evidence="2">Belongs to the TMEM208 family.</text>
</comment>
<keyword evidence="3 8" id="KW-0812">Transmembrane</keyword>
<accession>A0A167Y2E2</accession>
<reference evidence="9 10" key="1">
    <citation type="journal article" date="2016" name="Genome Biol. Evol.">
        <title>Divergent and convergent evolution of fungal pathogenicity.</title>
        <authorList>
            <person name="Shang Y."/>
            <person name="Xiao G."/>
            <person name="Zheng P."/>
            <person name="Cen K."/>
            <person name="Zhan S."/>
            <person name="Wang C."/>
        </authorList>
    </citation>
    <scope>NUCLEOTIDE SEQUENCE [LARGE SCALE GENOMIC DNA]</scope>
    <source>
        <strain evidence="9 10">RCEF 264</strain>
    </source>
</reference>
<sequence length="169" mass="17731">MAQKAKKDRAKSNAAALANLHLGAFIVNATFLLAHFFFRSRSLVLYLVLSLPSFLCELFLERAGRPRYDSVTGALRTSGEDLGAAGLTEYLFDVIWVTWGTAVAVILFGNKLWLLFAVVPAYGAYKGYGLLGATRQMAAMQGLGGAGAGAGSGGGGGGGAPSRRQRRAA</sequence>
<keyword evidence="5 8" id="KW-1133">Transmembrane helix</keyword>
<evidence type="ECO:0000256" key="1">
    <source>
        <dbReference type="ARBA" id="ARBA00004477"/>
    </source>
</evidence>
<keyword evidence="6 8" id="KW-0472">Membrane</keyword>
<dbReference type="Pfam" id="PF05620">
    <property type="entry name" value="TMEM208_SND2"/>
    <property type="match status" value="1"/>
</dbReference>
<dbReference type="AlphaFoldDB" id="A0A167Y2E2"/>
<feature type="transmembrane region" description="Helical" evidence="8">
    <location>
        <begin position="90"/>
        <end position="107"/>
    </location>
</feature>
<evidence type="ECO:0000256" key="8">
    <source>
        <dbReference type="SAM" id="Phobius"/>
    </source>
</evidence>
<dbReference type="EMBL" id="AZHD01000003">
    <property type="protein sequence ID" value="OAA65745.1"/>
    <property type="molecule type" value="Genomic_DNA"/>
</dbReference>